<evidence type="ECO:0008006" key="3">
    <source>
        <dbReference type="Google" id="ProtNLM"/>
    </source>
</evidence>
<name>A0ABQ9JYP9_9CUCU</name>
<evidence type="ECO:0000313" key="2">
    <source>
        <dbReference type="Proteomes" id="UP001162164"/>
    </source>
</evidence>
<dbReference type="Proteomes" id="UP001162164">
    <property type="component" value="Unassembled WGS sequence"/>
</dbReference>
<proteinExistence type="predicted"/>
<organism evidence="1 2">
    <name type="scientific">Molorchus minor</name>
    <dbReference type="NCBI Taxonomy" id="1323400"/>
    <lineage>
        <taxon>Eukaryota</taxon>
        <taxon>Metazoa</taxon>
        <taxon>Ecdysozoa</taxon>
        <taxon>Arthropoda</taxon>
        <taxon>Hexapoda</taxon>
        <taxon>Insecta</taxon>
        <taxon>Pterygota</taxon>
        <taxon>Neoptera</taxon>
        <taxon>Endopterygota</taxon>
        <taxon>Coleoptera</taxon>
        <taxon>Polyphaga</taxon>
        <taxon>Cucujiformia</taxon>
        <taxon>Chrysomeloidea</taxon>
        <taxon>Cerambycidae</taxon>
        <taxon>Lamiinae</taxon>
        <taxon>Monochamini</taxon>
        <taxon>Molorchus</taxon>
    </lineage>
</organism>
<gene>
    <name evidence="1" type="ORF">NQ317_014031</name>
</gene>
<protein>
    <recommendedName>
        <fullName evidence="3">Polyprotein</fullName>
    </recommendedName>
</protein>
<comment type="caution">
    <text evidence="1">The sequence shown here is derived from an EMBL/GenBank/DDBJ whole genome shotgun (WGS) entry which is preliminary data.</text>
</comment>
<keyword evidence="2" id="KW-1185">Reference proteome</keyword>
<dbReference type="EMBL" id="JAPWTJ010000109">
    <property type="protein sequence ID" value="KAJ8982734.1"/>
    <property type="molecule type" value="Genomic_DNA"/>
</dbReference>
<reference evidence="1" key="1">
    <citation type="journal article" date="2023" name="Insect Mol. Biol.">
        <title>Genome sequencing provides insights into the evolution of gene families encoding plant cell wall-degrading enzymes in longhorned beetles.</title>
        <authorList>
            <person name="Shin N.R."/>
            <person name="Okamura Y."/>
            <person name="Kirsch R."/>
            <person name="Pauchet Y."/>
        </authorList>
    </citation>
    <scope>NUCLEOTIDE SEQUENCE</scope>
    <source>
        <strain evidence="1">MMC_N1</strain>
    </source>
</reference>
<evidence type="ECO:0000313" key="1">
    <source>
        <dbReference type="EMBL" id="KAJ8982734.1"/>
    </source>
</evidence>
<accession>A0ABQ9JYP9</accession>
<sequence length="208" mass="23649">MFELCTHLERTFVLIDCPPSVNTSSVKEQVATGTGRYSANLTNRGLSMSVCRHDKSDRSQTKSADLLLPLAAEVKVLESHDVTRGSGAVAEDQLENDIQKTREEAGKRIQKTQDKQKAYFDAKRKKQHEYKVGDLVVLRRANLANEGKSTKLVPKYNGPYVIKEVLNHNSSREAKPLRTHFKVTKLYWFYPLSHYINAICPNTHMLNF</sequence>